<sequence length="29" mass="3105">GVGELGQEPKRGEELVGEEEEELEDSSSS</sequence>
<name>A0A392SFI3_9FABA</name>
<reference evidence="2 3" key="1">
    <citation type="journal article" date="2018" name="Front. Plant Sci.">
        <title>Red Clover (Trifolium pratense) and Zigzag Clover (T. medium) - A Picture of Genomic Similarities and Differences.</title>
        <authorList>
            <person name="Dluhosova J."/>
            <person name="Istvanek J."/>
            <person name="Nedelnik J."/>
            <person name="Repkova J."/>
        </authorList>
    </citation>
    <scope>NUCLEOTIDE SEQUENCE [LARGE SCALE GENOMIC DNA]</scope>
    <source>
        <strain evidence="3">cv. 10/8</strain>
        <tissue evidence="2">Leaf</tissue>
    </source>
</reference>
<proteinExistence type="predicted"/>
<dbReference type="Proteomes" id="UP000265520">
    <property type="component" value="Unassembled WGS sequence"/>
</dbReference>
<evidence type="ECO:0000313" key="2">
    <source>
        <dbReference type="EMBL" id="MCI46954.1"/>
    </source>
</evidence>
<feature type="region of interest" description="Disordered" evidence="1">
    <location>
        <begin position="1"/>
        <end position="29"/>
    </location>
</feature>
<dbReference type="AlphaFoldDB" id="A0A392SFI3"/>
<keyword evidence="3" id="KW-1185">Reference proteome</keyword>
<feature type="non-terminal residue" evidence="2">
    <location>
        <position position="1"/>
    </location>
</feature>
<evidence type="ECO:0000313" key="3">
    <source>
        <dbReference type="Proteomes" id="UP000265520"/>
    </source>
</evidence>
<dbReference type="EMBL" id="LXQA010365180">
    <property type="protein sequence ID" value="MCI46954.1"/>
    <property type="molecule type" value="Genomic_DNA"/>
</dbReference>
<organism evidence="2 3">
    <name type="scientific">Trifolium medium</name>
    <dbReference type="NCBI Taxonomy" id="97028"/>
    <lineage>
        <taxon>Eukaryota</taxon>
        <taxon>Viridiplantae</taxon>
        <taxon>Streptophyta</taxon>
        <taxon>Embryophyta</taxon>
        <taxon>Tracheophyta</taxon>
        <taxon>Spermatophyta</taxon>
        <taxon>Magnoliopsida</taxon>
        <taxon>eudicotyledons</taxon>
        <taxon>Gunneridae</taxon>
        <taxon>Pentapetalae</taxon>
        <taxon>rosids</taxon>
        <taxon>fabids</taxon>
        <taxon>Fabales</taxon>
        <taxon>Fabaceae</taxon>
        <taxon>Papilionoideae</taxon>
        <taxon>50 kb inversion clade</taxon>
        <taxon>NPAAA clade</taxon>
        <taxon>Hologalegina</taxon>
        <taxon>IRL clade</taxon>
        <taxon>Trifolieae</taxon>
        <taxon>Trifolium</taxon>
    </lineage>
</organism>
<comment type="caution">
    <text evidence="2">The sequence shown here is derived from an EMBL/GenBank/DDBJ whole genome shotgun (WGS) entry which is preliminary data.</text>
</comment>
<accession>A0A392SFI3</accession>
<evidence type="ECO:0000256" key="1">
    <source>
        <dbReference type="SAM" id="MobiDB-lite"/>
    </source>
</evidence>
<protein>
    <submittedName>
        <fullName evidence="2">Uncharacterized protein</fullName>
    </submittedName>
</protein>
<feature type="compositionally biased region" description="Acidic residues" evidence="1">
    <location>
        <begin position="15"/>
        <end position="29"/>
    </location>
</feature>